<keyword evidence="5" id="KW-1185">Reference proteome</keyword>
<reference evidence="5" key="1">
    <citation type="submission" date="2009-12" db="EMBL/GenBank/DDBJ databases">
        <title>Complete sequence of Treponema azotonutricium strain ZAS-9.</title>
        <authorList>
            <person name="Tetu S.G."/>
            <person name="Matson E."/>
            <person name="Ren Q."/>
            <person name="Seshadri R."/>
            <person name="Elbourne L."/>
            <person name="Hassan K.A."/>
            <person name="Durkin A."/>
            <person name="Radune D."/>
            <person name="Mohamoud Y."/>
            <person name="Shay R."/>
            <person name="Jin S."/>
            <person name="Zhang X."/>
            <person name="Lucey K."/>
            <person name="Ballor N.R."/>
            <person name="Ottesen E."/>
            <person name="Rosenthal R."/>
            <person name="Allen A."/>
            <person name="Leadbetter J.R."/>
            <person name="Paulsen I.T."/>
        </authorList>
    </citation>
    <scope>NUCLEOTIDE SEQUENCE [LARGE SCALE GENOMIC DNA]</scope>
    <source>
        <strain evidence="5">ATCC BAA-888 / DSM 13862 / ZAS-9</strain>
    </source>
</reference>
<evidence type="ECO:0000313" key="4">
    <source>
        <dbReference type="EMBL" id="AEF81167.1"/>
    </source>
</evidence>
<feature type="signal peptide" evidence="2">
    <location>
        <begin position="1"/>
        <end position="29"/>
    </location>
</feature>
<name>F5YAX2_LEAAZ</name>
<dbReference type="eggNOG" id="COG0797">
    <property type="taxonomic scope" value="Bacteria"/>
</dbReference>
<evidence type="ECO:0000256" key="2">
    <source>
        <dbReference type="SAM" id="SignalP"/>
    </source>
</evidence>
<dbReference type="EMBL" id="CP001841">
    <property type="protein sequence ID" value="AEF81167.1"/>
    <property type="molecule type" value="Genomic_DNA"/>
</dbReference>
<dbReference type="GO" id="GO:0042834">
    <property type="term" value="F:peptidoglycan binding"/>
    <property type="evidence" value="ECO:0007669"/>
    <property type="project" value="InterPro"/>
</dbReference>
<feature type="compositionally biased region" description="Acidic residues" evidence="1">
    <location>
        <begin position="149"/>
        <end position="169"/>
    </location>
</feature>
<protein>
    <submittedName>
        <fullName evidence="4">Putative acidic repeat protein</fullName>
    </submittedName>
</protein>
<dbReference type="InterPro" id="IPR036908">
    <property type="entry name" value="RlpA-like_sf"/>
</dbReference>
<sequence length="428" mass="45132">MKKIGIALCAAAALLILVNASVWEGAASAAAGGDLPDSGYFAATNSFPRNTVVDVTNLENGRTIRVIVAQGLDTPGLLVILSKDAADAISLPTRSIGRVRMNQPADPVAFARFTEGLSASGDPDHDPEALIAAEGGINPDLLAEASAEATEEAAVEPEPEAIAEEDPELSDAPLVAEADPLASEEDPEDTLSYPPSEFADDGIIPEPGPELVWTYPEEAEPEAEIAEEVPAEPEILAPETLIAVAPEPAEAPGTDVPDSTLNPEAYEFALLPAEERVPPETSTISPLDTIAQIQPVAPPPEREYVIDPSYIIDPIKEAPSESIVIPAPLAAPVYTPPSLPGQNFSVPVIAALEKGKYYLQVAALSKPESVEYEINKIGRTWPIAVQSAGSAEKPMYRLLIGPVNLGESGALLQRFKMNYKDAFVRLGS</sequence>
<gene>
    <name evidence="4" type="ordered locus">TREAZ_0657</name>
</gene>
<dbReference type="STRING" id="545695.TREAZ_0657"/>
<reference evidence="4 5" key="2">
    <citation type="journal article" date="2011" name="ISME J.">
        <title>RNA-seq reveals cooperative metabolic interactions between two termite-gut spirochete species in co-culture.</title>
        <authorList>
            <person name="Rosenthal A.Z."/>
            <person name="Matson E.G."/>
            <person name="Eldar A."/>
            <person name="Leadbetter J.R."/>
        </authorList>
    </citation>
    <scope>NUCLEOTIDE SEQUENCE [LARGE SCALE GENOMIC DNA]</scope>
    <source>
        <strain evidence="5">ATCC BAA-888 / DSM 13862 / ZAS-9</strain>
    </source>
</reference>
<organism evidence="4 5">
    <name type="scientific">Leadbettera azotonutricia (strain ATCC BAA-888 / DSM 13862 / ZAS-9)</name>
    <name type="common">Treponema azotonutricium</name>
    <dbReference type="NCBI Taxonomy" id="545695"/>
    <lineage>
        <taxon>Bacteria</taxon>
        <taxon>Pseudomonadati</taxon>
        <taxon>Spirochaetota</taxon>
        <taxon>Spirochaetia</taxon>
        <taxon>Spirochaetales</taxon>
        <taxon>Breznakiellaceae</taxon>
        <taxon>Leadbettera</taxon>
    </lineage>
</organism>
<dbReference type="Pfam" id="PF05036">
    <property type="entry name" value="SPOR"/>
    <property type="match status" value="1"/>
</dbReference>
<feature type="domain" description="SPOR" evidence="3">
    <location>
        <begin position="354"/>
        <end position="425"/>
    </location>
</feature>
<dbReference type="RefSeq" id="WP_015711304.1">
    <property type="nucleotide sequence ID" value="NC_015577.1"/>
</dbReference>
<evidence type="ECO:0000259" key="3">
    <source>
        <dbReference type="Pfam" id="PF05036"/>
    </source>
</evidence>
<accession>F5YAX2</accession>
<dbReference type="OrthoDB" id="371392at2"/>
<feature type="region of interest" description="Disordered" evidence="1">
    <location>
        <begin position="146"/>
        <end position="171"/>
    </location>
</feature>
<dbReference type="InParanoid" id="F5YAX2"/>
<feature type="chain" id="PRO_5003335078" evidence="2">
    <location>
        <begin position="30"/>
        <end position="428"/>
    </location>
</feature>
<dbReference type="InterPro" id="IPR007730">
    <property type="entry name" value="SPOR-like_dom"/>
</dbReference>
<dbReference type="KEGG" id="taz:TREAZ_0657"/>
<keyword evidence="2" id="KW-0732">Signal</keyword>
<dbReference type="Gene3D" id="2.40.40.10">
    <property type="entry name" value="RlpA-like domain"/>
    <property type="match status" value="1"/>
</dbReference>
<dbReference type="AlphaFoldDB" id="F5YAX2"/>
<evidence type="ECO:0000313" key="5">
    <source>
        <dbReference type="Proteomes" id="UP000009222"/>
    </source>
</evidence>
<dbReference type="HOGENOM" id="CLU_623941_0_0_12"/>
<proteinExistence type="predicted"/>
<evidence type="ECO:0000256" key="1">
    <source>
        <dbReference type="SAM" id="MobiDB-lite"/>
    </source>
</evidence>
<dbReference type="Proteomes" id="UP000009222">
    <property type="component" value="Chromosome"/>
</dbReference>